<name>A0A517TVD4_9BACT</name>
<keyword evidence="4" id="KW-0472">Membrane</keyword>
<protein>
    <submittedName>
        <fullName evidence="9">Outer membrane efflux protein</fullName>
    </submittedName>
</protein>
<evidence type="ECO:0000256" key="5">
    <source>
        <dbReference type="ARBA" id="ARBA00023237"/>
    </source>
</evidence>
<feature type="compositionally biased region" description="Low complexity" evidence="7">
    <location>
        <begin position="36"/>
        <end position="51"/>
    </location>
</feature>
<dbReference type="GO" id="GO:1990281">
    <property type="term" value="C:efflux pump complex"/>
    <property type="evidence" value="ECO:0007669"/>
    <property type="project" value="TreeGrafter"/>
</dbReference>
<sequence precursor="true">MRSFAWTLACVVLISGCRSSANFVPSGDGVDPIPKSSAAATPTPAPSAAASPEKRSDHIQLAAYQPEALPPVTLVNPAEVDAEAAPSFPELLPAPLGESASATLDDVISSVYANYPAIEAAARERQIAAGKQLAAMGKFDSNLIGQAISEPLGYYKNYRYDLGVKQYNWGGSQTYAGYRLGRGFFEPWYLERDTNQGGEFKAGVTLPFLRDRDIDKRRAAVYKAQLDQTAAEPIVQLEVIDAVLGASLAYWDWVAAGQRTKVARKLLNLAVDRQQGMEKRAARGDIAGIALTDNQRLIVSRQAKLIEAERKLQQSAIKLSLFFRDPLGTPLMVTPDQLPADFPPATGPDQTAETAETAQALQQRPELWLLRLESERAQVDVRQASNLLLPSIDGVMVASQDVGAPTKQIRDKSQFEMEAGALIEVPLQRSAARGKLQEAQGKLAQISAKRRFTEQKIIAEVQSARTALAAEYAALEQARQSYSLALKMEEAEWKKFEQGDSDLLIVNLREQAAADAETLVVDAAATYFTAAAQLHAAIAGELSGARRVAQSAPLPIAP</sequence>
<evidence type="ECO:0000256" key="7">
    <source>
        <dbReference type="SAM" id="MobiDB-lite"/>
    </source>
</evidence>
<evidence type="ECO:0000313" key="9">
    <source>
        <dbReference type="EMBL" id="QDT72331.1"/>
    </source>
</evidence>
<comment type="subcellular location">
    <subcellularLocation>
        <location evidence="1">Cell outer membrane</location>
    </subcellularLocation>
</comment>
<keyword evidence="3" id="KW-0812">Transmembrane</keyword>
<keyword evidence="8" id="KW-0732">Signal</keyword>
<dbReference type="GO" id="GO:0015288">
    <property type="term" value="F:porin activity"/>
    <property type="evidence" value="ECO:0007669"/>
    <property type="project" value="TreeGrafter"/>
</dbReference>
<feature type="region of interest" description="Disordered" evidence="7">
    <location>
        <begin position="34"/>
        <end position="55"/>
    </location>
</feature>
<gene>
    <name evidence="9" type="ORF">I41_15030</name>
</gene>
<dbReference type="EMBL" id="CP036339">
    <property type="protein sequence ID" value="QDT72331.1"/>
    <property type="molecule type" value="Genomic_DNA"/>
</dbReference>
<dbReference type="SUPFAM" id="SSF56954">
    <property type="entry name" value="Outer membrane efflux proteins (OEP)"/>
    <property type="match status" value="1"/>
</dbReference>
<feature type="signal peptide" evidence="8">
    <location>
        <begin position="1"/>
        <end position="20"/>
    </location>
</feature>
<dbReference type="PROSITE" id="PS51257">
    <property type="entry name" value="PROKAR_LIPOPROTEIN"/>
    <property type="match status" value="1"/>
</dbReference>
<dbReference type="GO" id="GO:0009279">
    <property type="term" value="C:cell outer membrane"/>
    <property type="evidence" value="ECO:0007669"/>
    <property type="project" value="UniProtKB-SubCell"/>
</dbReference>
<evidence type="ECO:0000256" key="4">
    <source>
        <dbReference type="ARBA" id="ARBA00023136"/>
    </source>
</evidence>
<accession>A0A517TVD4</accession>
<reference evidence="9 10" key="1">
    <citation type="submission" date="2019-02" db="EMBL/GenBank/DDBJ databases">
        <title>Deep-cultivation of Planctomycetes and their phenomic and genomic characterization uncovers novel biology.</title>
        <authorList>
            <person name="Wiegand S."/>
            <person name="Jogler M."/>
            <person name="Boedeker C."/>
            <person name="Pinto D."/>
            <person name="Vollmers J."/>
            <person name="Rivas-Marin E."/>
            <person name="Kohn T."/>
            <person name="Peeters S.H."/>
            <person name="Heuer A."/>
            <person name="Rast P."/>
            <person name="Oberbeckmann S."/>
            <person name="Bunk B."/>
            <person name="Jeske O."/>
            <person name="Meyerdierks A."/>
            <person name="Storesund J.E."/>
            <person name="Kallscheuer N."/>
            <person name="Luecker S."/>
            <person name="Lage O.M."/>
            <person name="Pohl T."/>
            <person name="Merkel B.J."/>
            <person name="Hornburger P."/>
            <person name="Mueller R.-W."/>
            <person name="Bruemmer F."/>
            <person name="Labrenz M."/>
            <person name="Spormann A.M."/>
            <person name="Op den Camp H."/>
            <person name="Overmann J."/>
            <person name="Amann R."/>
            <person name="Jetten M.S.M."/>
            <person name="Mascher T."/>
            <person name="Medema M.H."/>
            <person name="Devos D.P."/>
            <person name="Kaster A.-K."/>
            <person name="Ovreas L."/>
            <person name="Rohde M."/>
            <person name="Galperin M.Y."/>
            <person name="Jogler C."/>
        </authorList>
    </citation>
    <scope>NUCLEOTIDE SEQUENCE [LARGE SCALE GENOMIC DNA]</scope>
    <source>
        <strain evidence="9 10">I41</strain>
    </source>
</reference>
<dbReference type="OrthoDB" id="581172at2"/>
<evidence type="ECO:0000256" key="8">
    <source>
        <dbReference type="SAM" id="SignalP"/>
    </source>
</evidence>
<keyword evidence="5" id="KW-0998">Cell outer membrane</keyword>
<evidence type="ECO:0000256" key="1">
    <source>
        <dbReference type="ARBA" id="ARBA00004442"/>
    </source>
</evidence>
<feature type="coiled-coil region" evidence="6">
    <location>
        <begin position="429"/>
        <end position="492"/>
    </location>
</feature>
<dbReference type="AlphaFoldDB" id="A0A517TVD4"/>
<feature type="chain" id="PRO_5021813791" evidence="8">
    <location>
        <begin position="21"/>
        <end position="558"/>
    </location>
</feature>
<organism evidence="9 10">
    <name type="scientific">Lacipirellula limnantheis</name>
    <dbReference type="NCBI Taxonomy" id="2528024"/>
    <lineage>
        <taxon>Bacteria</taxon>
        <taxon>Pseudomonadati</taxon>
        <taxon>Planctomycetota</taxon>
        <taxon>Planctomycetia</taxon>
        <taxon>Pirellulales</taxon>
        <taxon>Lacipirellulaceae</taxon>
        <taxon>Lacipirellula</taxon>
    </lineage>
</organism>
<dbReference type="PANTHER" id="PTHR30026">
    <property type="entry name" value="OUTER MEMBRANE PROTEIN TOLC"/>
    <property type="match status" value="1"/>
</dbReference>
<dbReference type="Proteomes" id="UP000317909">
    <property type="component" value="Chromosome"/>
</dbReference>
<keyword evidence="2" id="KW-1134">Transmembrane beta strand</keyword>
<dbReference type="KEGG" id="llh:I41_15030"/>
<dbReference type="GO" id="GO:0015562">
    <property type="term" value="F:efflux transmembrane transporter activity"/>
    <property type="evidence" value="ECO:0007669"/>
    <property type="project" value="InterPro"/>
</dbReference>
<proteinExistence type="predicted"/>
<dbReference type="Gene3D" id="1.20.1600.10">
    <property type="entry name" value="Outer membrane efflux proteins (OEP)"/>
    <property type="match status" value="1"/>
</dbReference>
<evidence type="ECO:0000256" key="6">
    <source>
        <dbReference type="SAM" id="Coils"/>
    </source>
</evidence>
<evidence type="ECO:0000256" key="2">
    <source>
        <dbReference type="ARBA" id="ARBA00022452"/>
    </source>
</evidence>
<keyword evidence="6" id="KW-0175">Coiled coil</keyword>
<evidence type="ECO:0000313" key="10">
    <source>
        <dbReference type="Proteomes" id="UP000317909"/>
    </source>
</evidence>
<dbReference type="RefSeq" id="WP_145431914.1">
    <property type="nucleotide sequence ID" value="NZ_CP036339.1"/>
</dbReference>
<keyword evidence="10" id="KW-1185">Reference proteome</keyword>
<dbReference type="PANTHER" id="PTHR30026:SF21">
    <property type="entry name" value="SLR1270 PROTEIN"/>
    <property type="match status" value="1"/>
</dbReference>
<evidence type="ECO:0000256" key="3">
    <source>
        <dbReference type="ARBA" id="ARBA00022692"/>
    </source>
</evidence>
<dbReference type="InterPro" id="IPR051906">
    <property type="entry name" value="TolC-like"/>
</dbReference>